<dbReference type="Pfam" id="PF03476">
    <property type="entry name" value="MOSC_N"/>
    <property type="match status" value="1"/>
</dbReference>
<dbReference type="RefSeq" id="WP_205723405.1">
    <property type="nucleotide sequence ID" value="NZ_CP070608.1"/>
</dbReference>
<evidence type="ECO:0000313" key="2">
    <source>
        <dbReference type="EMBL" id="QSE98891.1"/>
    </source>
</evidence>
<dbReference type="InterPro" id="IPR011037">
    <property type="entry name" value="Pyrv_Knase-like_insert_dom_sf"/>
</dbReference>
<dbReference type="KEGG" id="fuv:JR347_07365"/>
<protein>
    <submittedName>
        <fullName evidence="2">MOSC domain-containing protein</fullName>
    </submittedName>
</protein>
<dbReference type="GO" id="GO:0030151">
    <property type="term" value="F:molybdenum ion binding"/>
    <property type="evidence" value="ECO:0007669"/>
    <property type="project" value="InterPro"/>
</dbReference>
<dbReference type="EMBL" id="CP070608">
    <property type="protein sequence ID" value="QSE98891.1"/>
    <property type="molecule type" value="Genomic_DNA"/>
</dbReference>
<evidence type="ECO:0000313" key="3">
    <source>
        <dbReference type="Proteomes" id="UP000662783"/>
    </source>
</evidence>
<dbReference type="GO" id="GO:0003824">
    <property type="term" value="F:catalytic activity"/>
    <property type="evidence" value="ECO:0007669"/>
    <property type="project" value="InterPro"/>
</dbReference>
<dbReference type="Pfam" id="PF03473">
    <property type="entry name" value="MOSC"/>
    <property type="match status" value="1"/>
</dbReference>
<proteinExistence type="predicted"/>
<organism evidence="2 3">
    <name type="scientific">Fulvivirga lutea</name>
    <dbReference type="NCBI Taxonomy" id="2810512"/>
    <lineage>
        <taxon>Bacteria</taxon>
        <taxon>Pseudomonadati</taxon>
        <taxon>Bacteroidota</taxon>
        <taxon>Cytophagia</taxon>
        <taxon>Cytophagales</taxon>
        <taxon>Fulvivirgaceae</taxon>
        <taxon>Fulvivirga</taxon>
    </lineage>
</organism>
<dbReference type="SUPFAM" id="SSF50800">
    <property type="entry name" value="PK beta-barrel domain-like"/>
    <property type="match status" value="1"/>
</dbReference>
<sequence length="273" mass="31379">MKLSRIIIYPIKSLGGIELQSSLVTERGLKYDRRFMLVDDNNKFLTIRQHKEFLFFTVELTDDGFVVKNKESDESINVPFDITEGQKVPVRIWDDSVDGIVAADSINKWFSSQLKMSCRLVYLPDESPRRVQPDWVKQENHVSLADAYPYLIVGESSVSDLNNKIEEDITYQRFRPNLIFSGGQPYDEFLWKEIIIGETTFQCIKPCTRCIVTTMNPETAEIGKEPLKTLFKQKINDKMVFGENSVLLSGQEVRVGDDISVTSKKQDPYESIE</sequence>
<dbReference type="GO" id="GO:0030170">
    <property type="term" value="F:pyridoxal phosphate binding"/>
    <property type="evidence" value="ECO:0007669"/>
    <property type="project" value="InterPro"/>
</dbReference>
<dbReference type="PROSITE" id="PS51340">
    <property type="entry name" value="MOSC"/>
    <property type="match status" value="1"/>
</dbReference>
<reference evidence="2" key="1">
    <citation type="submission" date="2021-02" db="EMBL/GenBank/DDBJ databases">
        <title>Fulvivirga sp. S481 isolated from sea water.</title>
        <authorList>
            <person name="Bae S.S."/>
            <person name="Baek K."/>
        </authorList>
    </citation>
    <scope>NUCLEOTIDE SEQUENCE</scope>
    <source>
        <strain evidence="2">S481</strain>
    </source>
</reference>
<keyword evidence="3" id="KW-1185">Reference proteome</keyword>
<name>A0A975A2I7_9BACT</name>
<dbReference type="InterPro" id="IPR005303">
    <property type="entry name" value="MOCOS_middle"/>
</dbReference>
<accession>A0A975A2I7</accession>
<dbReference type="Proteomes" id="UP000662783">
    <property type="component" value="Chromosome"/>
</dbReference>
<dbReference type="PANTHER" id="PTHR14237:SF19">
    <property type="entry name" value="MITOCHONDRIAL AMIDOXIME REDUCING COMPONENT 1"/>
    <property type="match status" value="1"/>
</dbReference>
<dbReference type="SUPFAM" id="SSF141673">
    <property type="entry name" value="MOSC N-terminal domain-like"/>
    <property type="match status" value="1"/>
</dbReference>
<dbReference type="AlphaFoldDB" id="A0A975A2I7"/>
<dbReference type="PANTHER" id="PTHR14237">
    <property type="entry name" value="MOLYBDOPTERIN COFACTOR SULFURASE MOSC"/>
    <property type="match status" value="1"/>
</dbReference>
<evidence type="ECO:0000259" key="1">
    <source>
        <dbReference type="PROSITE" id="PS51340"/>
    </source>
</evidence>
<gene>
    <name evidence="2" type="ORF">JR347_07365</name>
</gene>
<feature type="domain" description="MOSC" evidence="1">
    <location>
        <begin position="118"/>
        <end position="262"/>
    </location>
</feature>
<dbReference type="InterPro" id="IPR005302">
    <property type="entry name" value="MoCF_Sase_C"/>
</dbReference>